<organism evidence="6 7">
    <name type="scientific">Pyrobaculum calidifontis (strain DSM 21063 / JCM 11548 / VA1)</name>
    <dbReference type="NCBI Taxonomy" id="410359"/>
    <lineage>
        <taxon>Archaea</taxon>
        <taxon>Thermoproteota</taxon>
        <taxon>Thermoprotei</taxon>
        <taxon>Thermoproteales</taxon>
        <taxon>Thermoproteaceae</taxon>
        <taxon>Pyrobaculum</taxon>
    </lineage>
</organism>
<protein>
    <submittedName>
        <fullName evidence="6">4Fe-4S ferredoxin, iron-sulfur binding domain protein</fullName>
    </submittedName>
</protein>
<keyword evidence="2" id="KW-0479">Metal-binding</keyword>
<dbReference type="PROSITE" id="PS00198">
    <property type="entry name" value="4FE4S_FER_1"/>
    <property type="match status" value="1"/>
</dbReference>
<keyword evidence="1" id="KW-0004">4Fe-4S</keyword>
<dbReference type="InterPro" id="IPR050954">
    <property type="entry name" value="ET_IronSulfur_Cluster-Binding"/>
</dbReference>
<evidence type="ECO:0000256" key="3">
    <source>
        <dbReference type="ARBA" id="ARBA00023004"/>
    </source>
</evidence>
<dbReference type="SUPFAM" id="SSF54862">
    <property type="entry name" value="4Fe-4S ferredoxins"/>
    <property type="match status" value="1"/>
</dbReference>
<evidence type="ECO:0000313" key="6">
    <source>
        <dbReference type="EMBL" id="ABO08914.1"/>
    </source>
</evidence>
<keyword evidence="4" id="KW-0411">Iron-sulfur</keyword>
<dbReference type="PANTHER" id="PTHR43177">
    <property type="entry name" value="PROTEIN NRFC"/>
    <property type="match status" value="1"/>
</dbReference>
<feature type="domain" description="4Fe-4S ferredoxin-type" evidence="5">
    <location>
        <begin position="95"/>
        <end position="124"/>
    </location>
</feature>
<evidence type="ECO:0000256" key="2">
    <source>
        <dbReference type="ARBA" id="ARBA00022723"/>
    </source>
</evidence>
<dbReference type="InterPro" id="IPR017896">
    <property type="entry name" value="4Fe4S_Fe-S-bd"/>
</dbReference>
<keyword evidence="3" id="KW-0408">Iron</keyword>
<dbReference type="AlphaFoldDB" id="A3MW97"/>
<dbReference type="GO" id="GO:0016491">
    <property type="term" value="F:oxidoreductase activity"/>
    <property type="evidence" value="ECO:0007669"/>
    <property type="project" value="UniProtKB-ARBA"/>
</dbReference>
<feature type="domain" description="4Fe-4S ferredoxin-type" evidence="5">
    <location>
        <begin position="12"/>
        <end position="39"/>
    </location>
</feature>
<sequence>MGQVKDGQGKKYAFLWSVSKCIFCGACVAACNAVNYGRDKSPNASWGWPQANTKIVETEHGDLPRFIFIQCQHCEDAPCVRNCPTGASYVDKDGGIVLVDYNLCVGCKYCISSCPYDARWINKEGTPSKCTWCIQRVKSGGLPACVAFCPVGARDFGDINDPNSSISKRLAAAKRVYVLMPEKNTKPKFFIVEE</sequence>
<evidence type="ECO:0000313" key="7">
    <source>
        <dbReference type="Proteomes" id="UP000001431"/>
    </source>
</evidence>
<keyword evidence="7" id="KW-1185">Reference proteome</keyword>
<dbReference type="Gene3D" id="3.30.70.20">
    <property type="match status" value="2"/>
</dbReference>
<dbReference type="GO" id="GO:0051539">
    <property type="term" value="F:4 iron, 4 sulfur cluster binding"/>
    <property type="evidence" value="ECO:0007669"/>
    <property type="project" value="UniProtKB-KW"/>
</dbReference>
<evidence type="ECO:0000259" key="5">
    <source>
        <dbReference type="PROSITE" id="PS51379"/>
    </source>
</evidence>
<accession>A3MW97</accession>
<dbReference type="KEGG" id="pcl:Pcal_1495"/>
<gene>
    <name evidence="6" type="ordered locus">Pcal_1495</name>
</gene>
<dbReference type="PANTHER" id="PTHR43177:SF3">
    <property type="entry name" value="PROTEIN NRFC HOMOLOG"/>
    <property type="match status" value="1"/>
</dbReference>
<dbReference type="Proteomes" id="UP000001431">
    <property type="component" value="Chromosome"/>
</dbReference>
<dbReference type="GO" id="GO:0046872">
    <property type="term" value="F:metal ion binding"/>
    <property type="evidence" value="ECO:0007669"/>
    <property type="project" value="UniProtKB-KW"/>
</dbReference>
<proteinExistence type="predicted"/>
<dbReference type="EMBL" id="CP000561">
    <property type="protein sequence ID" value="ABO08914.1"/>
    <property type="molecule type" value="Genomic_DNA"/>
</dbReference>
<dbReference type="STRING" id="410359.Pcal_1495"/>
<name>A3MW97_PYRCJ</name>
<dbReference type="CDD" id="cd10551">
    <property type="entry name" value="PsrB"/>
    <property type="match status" value="1"/>
</dbReference>
<dbReference type="eggNOG" id="arCOG01500">
    <property type="taxonomic scope" value="Archaea"/>
</dbReference>
<reference evidence="6" key="1">
    <citation type="submission" date="2007-02" db="EMBL/GenBank/DDBJ databases">
        <title>Complete sequence of Pyrobaculum calidifontis JCM 11548.</title>
        <authorList>
            <consortium name="US DOE Joint Genome Institute"/>
            <person name="Copeland A."/>
            <person name="Lucas S."/>
            <person name="Lapidus A."/>
            <person name="Barry K."/>
            <person name="Glavina del Rio T."/>
            <person name="Dalin E."/>
            <person name="Tice H."/>
            <person name="Pitluck S."/>
            <person name="Chain P."/>
            <person name="Malfatti S."/>
            <person name="Shin M."/>
            <person name="Vergez L."/>
            <person name="Schmutz J."/>
            <person name="Larimer F."/>
            <person name="Land M."/>
            <person name="Hauser L."/>
            <person name="Kyrpides N."/>
            <person name="Mikhailova N."/>
            <person name="Cozen A.E."/>
            <person name="Fitz-Gibbon S.T."/>
            <person name="House C.H."/>
            <person name="Saltikov C."/>
            <person name="Lowe T.M."/>
            <person name="Richardson P."/>
        </authorList>
    </citation>
    <scope>NUCLEOTIDE SEQUENCE [LARGE SCALE GENOMIC DNA]</scope>
    <source>
        <strain evidence="6">JCM 11548</strain>
    </source>
</reference>
<dbReference type="Pfam" id="PF00037">
    <property type="entry name" value="Fer4"/>
    <property type="match status" value="1"/>
</dbReference>
<dbReference type="Pfam" id="PF13247">
    <property type="entry name" value="Fer4_11"/>
    <property type="match status" value="1"/>
</dbReference>
<dbReference type="HOGENOM" id="CLU_043374_1_1_2"/>
<evidence type="ECO:0000256" key="1">
    <source>
        <dbReference type="ARBA" id="ARBA00022485"/>
    </source>
</evidence>
<feature type="domain" description="4Fe-4S ferredoxin-type" evidence="5">
    <location>
        <begin position="62"/>
        <end position="93"/>
    </location>
</feature>
<dbReference type="InterPro" id="IPR017900">
    <property type="entry name" value="4Fe4S_Fe_S_CS"/>
</dbReference>
<dbReference type="PROSITE" id="PS51379">
    <property type="entry name" value="4FE4S_FER_2"/>
    <property type="match status" value="3"/>
</dbReference>
<evidence type="ECO:0000256" key="4">
    <source>
        <dbReference type="ARBA" id="ARBA00023014"/>
    </source>
</evidence>